<comment type="caution">
    <text evidence="1">The sequence shown here is derived from an EMBL/GenBank/DDBJ whole genome shotgun (WGS) entry which is preliminary data.</text>
</comment>
<dbReference type="EMBL" id="JABFTP020000185">
    <property type="protein sequence ID" value="KAL3286022.1"/>
    <property type="molecule type" value="Genomic_DNA"/>
</dbReference>
<evidence type="ECO:0000313" key="2">
    <source>
        <dbReference type="Proteomes" id="UP001516400"/>
    </source>
</evidence>
<keyword evidence="2" id="KW-1185">Reference proteome</keyword>
<reference evidence="1 2" key="1">
    <citation type="journal article" date="2021" name="BMC Biol.">
        <title>Horizontally acquired antibacterial genes associated with adaptive radiation of ladybird beetles.</title>
        <authorList>
            <person name="Li H.S."/>
            <person name="Tang X.F."/>
            <person name="Huang Y.H."/>
            <person name="Xu Z.Y."/>
            <person name="Chen M.L."/>
            <person name="Du X.Y."/>
            <person name="Qiu B.Y."/>
            <person name="Chen P.T."/>
            <person name="Zhang W."/>
            <person name="Slipinski A."/>
            <person name="Escalona H.E."/>
            <person name="Waterhouse R.M."/>
            <person name="Zwick A."/>
            <person name="Pang H."/>
        </authorList>
    </citation>
    <scope>NUCLEOTIDE SEQUENCE [LARGE SCALE GENOMIC DNA]</scope>
    <source>
        <strain evidence="1">SYSU2018</strain>
    </source>
</reference>
<dbReference type="Proteomes" id="UP001516400">
    <property type="component" value="Unassembled WGS sequence"/>
</dbReference>
<accession>A0ABD2P5X4</accession>
<organism evidence="1 2">
    <name type="scientific">Cryptolaemus montrouzieri</name>
    <dbReference type="NCBI Taxonomy" id="559131"/>
    <lineage>
        <taxon>Eukaryota</taxon>
        <taxon>Metazoa</taxon>
        <taxon>Ecdysozoa</taxon>
        <taxon>Arthropoda</taxon>
        <taxon>Hexapoda</taxon>
        <taxon>Insecta</taxon>
        <taxon>Pterygota</taxon>
        <taxon>Neoptera</taxon>
        <taxon>Endopterygota</taxon>
        <taxon>Coleoptera</taxon>
        <taxon>Polyphaga</taxon>
        <taxon>Cucujiformia</taxon>
        <taxon>Coccinelloidea</taxon>
        <taxon>Coccinellidae</taxon>
        <taxon>Scymninae</taxon>
        <taxon>Scymnini</taxon>
        <taxon>Cryptolaemus</taxon>
    </lineage>
</organism>
<protein>
    <submittedName>
        <fullName evidence="1">Uncharacterized protein</fullName>
    </submittedName>
</protein>
<dbReference type="AlphaFoldDB" id="A0ABD2P5X4"/>
<sequence>MVLYHISQHHQEQVSDHKSVVQYLKFRPKISSVIILQCTKFSFSLDASYFAYFFHVLQLLMCSDPLAIIHHGFSQSTCISDNPQTYIPLFSHQNEDLICDLRLLLHHL</sequence>
<evidence type="ECO:0000313" key="1">
    <source>
        <dbReference type="EMBL" id="KAL3286022.1"/>
    </source>
</evidence>
<name>A0ABD2P5X4_9CUCU</name>
<proteinExistence type="predicted"/>
<gene>
    <name evidence="1" type="ORF">HHI36_000535</name>
</gene>